<dbReference type="FunFam" id="3.40.630.30:FF:000058">
    <property type="entry name" value="N-acetyltransferase (Nat5)"/>
    <property type="match status" value="1"/>
</dbReference>
<dbReference type="HOGENOM" id="CLU_013985_7_1_1"/>
<dbReference type="Gene3D" id="3.40.630.30">
    <property type="match status" value="1"/>
</dbReference>
<dbReference type="InterPro" id="IPR016181">
    <property type="entry name" value="Acyl_CoA_acyltransferase"/>
</dbReference>
<dbReference type="AlphaFoldDB" id="A0A0D1XK35"/>
<dbReference type="PANTHER" id="PTHR45910">
    <property type="entry name" value="N-ALPHA-ACETYLTRANSFERASE 20"/>
    <property type="match status" value="1"/>
</dbReference>
<sequence>MATVRPMRADDLFNFNTCNLDHLTETYNTSFYLEYLAKWPHLCRVIEGHDGRIEGYILGKLESSPYGAPNPPYDPSTNTNPNYLPWHGHITALTISPSARRLGYATLLTAALEQQSDAHNAWFVDLFVRAENKVAQQLYKGMGYSVWRRVVSYYADDEDAFDMRKPLSRDKYRKTIREDGENQLVDPAEVW</sequence>
<reference evidence="4 5" key="1">
    <citation type="submission" date="2015-01" db="EMBL/GenBank/DDBJ databases">
        <title>The Genome Sequence of Ochroconis gallopava CBS43764.</title>
        <authorList>
            <consortium name="The Broad Institute Genomics Platform"/>
            <person name="Cuomo C."/>
            <person name="de Hoog S."/>
            <person name="Gorbushina A."/>
            <person name="Stielow B."/>
            <person name="Teixiera M."/>
            <person name="Abouelleil A."/>
            <person name="Chapman S.B."/>
            <person name="Priest M."/>
            <person name="Young S.K."/>
            <person name="Wortman J."/>
            <person name="Nusbaum C."/>
            <person name="Birren B."/>
        </authorList>
    </citation>
    <scope>NUCLEOTIDE SEQUENCE [LARGE SCALE GENOMIC DNA]</scope>
    <source>
        <strain evidence="4 5">CBS 43764</strain>
    </source>
</reference>
<organism evidence="4 5">
    <name type="scientific">Verruconis gallopava</name>
    <dbReference type="NCBI Taxonomy" id="253628"/>
    <lineage>
        <taxon>Eukaryota</taxon>
        <taxon>Fungi</taxon>
        <taxon>Dikarya</taxon>
        <taxon>Ascomycota</taxon>
        <taxon>Pezizomycotina</taxon>
        <taxon>Dothideomycetes</taxon>
        <taxon>Pleosporomycetidae</taxon>
        <taxon>Venturiales</taxon>
        <taxon>Sympoventuriaceae</taxon>
        <taxon>Verruconis</taxon>
    </lineage>
</organism>
<proteinExistence type="predicted"/>
<dbReference type="RefSeq" id="XP_016212565.1">
    <property type="nucleotide sequence ID" value="XM_016359729.1"/>
</dbReference>
<dbReference type="PROSITE" id="PS51186">
    <property type="entry name" value="GNAT"/>
    <property type="match status" value="1"/>
</dbReference>
<evidence type="ECO:0000256" key="2">
    <source>
        <dbReference type="ARBA" id="ARBA00023315"/>
    </source>
</evidence>
<gene>
    <name evidence="4" type="ORF">PV09_06134</name>
</gene>
<dbReference type="InterPro" id="IPR000182">
    <property type="entry name" value="GNAT_dom"/>
</dbReference>
<dbReference type="VEuPathDB" id="FungiDB:PV09_06134"/>
<evidence type="ECO:0000259" key="3">
    <source>
        <dbReference type="PROSITE" id="PS51186"/>
    </source>
</evidence>
<dbReference type="OrthoDB" id="10264728at2759"/>
<dbReference type="SUPFAM" id="SSF55729">
    <property type="entry name" value="Acyl-CoA N-acyltransferases (Nat)"/>
    <property type="match status" value="1"/>
</dbReference>
<keyword evidence="5" id="KW-1185">Reference proteome</keyword>
<dbReference type="CDD" id="cd04301">
    <property type="entry name" value="NAT_SF"/>
    <property type="match status" value="1"/>
</dbReference>
<feature type="domain" description="N-acetyltransferase" evidence="3">
    <location>
        <begin position="2"/>
        <end position="168"/>
    </location>
</feature>
<evidence type="ECO:0000313" key="5">
    <source>
        <dbReference type="Proteomes" id="UP000053259"/>
    </source>
</evidence>
<dbReference type="STRING" id="253628.A0A0D1XK35"/>
<accession>A0A0D1XK35</accession>
<keyword evidence="1" id="KW-0808">Transferase</keyword>
<evidence type="ECO:0000313" key="4">
    <source>
        <dbReference type="EMBL" id="KIW02696.1"/>
    </source>
</evidence>
<protein>
    <recommendedName>
        <fullName evidence="3">N-acetyltransferase domain-containing protein</fullName>
    </recommendedName>
</protein>
<dbReference type="GO" id="GO:0004596">
    <property type="term" value="F:protein-N-terminal amino-acid acetyltransferase activity"/>
    <property type="evidence" value="ECO:0007669"/>
    <property type="project" value="TreeGrafter"/>
</dbReference>
<dbReference type="GeneID" id="27314107"/>
<dbReference type="Pfam" id="PF00583">
    <property type="entry name" value="Acetyltransf_1"/>
    <property type="match status" value="1"/>
</dbReference>
<name>A0A0D1XK35_9PEZI</name>
<dbReference type="InterPro" id="IPR051646">
    <property type="entry name" value="NatB_acetyltransferase_subunit"/>
</dbReference>
<dbReference type="FunCoup" id="A0A0D1XK35">
    <property type="interactions" value="777"/>
</dbReference>
<dbReference type="EMBL" id="KN847548">
    <property type="protein sequence ID" value="KIW02696.1"/>
    <property type="molecule type" value="Genomic_DNA"/>
</dbReference>
<dbReference type="GO" id="GO:0031416">
    <property type="term" value="C:NatB complex"/>
    <property type="evidence" value="ECO:0007669"/>
    <property type="project" value="TreeGrafter"/>
</dbReference>
<dbReference type="Proteomes" id="UP000053259">
    <property type="component" value="Unassembled WGS sequence"/>
</dbReference>
<keyword evidence="2" id="KW-0012">Acyltransferase</keyword>
<evidence type="ECO:0000256" key="1">
    <source>
        <dbReference type="ARBA" id="ARBA00022679"/>
    </source>
</evidence>
<dbReference type="InParanoid" id="A0A0D1XK35"/>
<dbReference type="PANTHER" id="PTHR45910:SF1">
    <property type="entry name" value="N-ALPHA-ACETYLTRANSFERASE 20"/>
    <property type="match status" value="1"/>
</dbReference>